<organism evidence="2 3">
    <name type="scientific">Gigaspora margarita</name>
    <dbReference type="NCBI Taxonomy" id="4874"/>
    <lineage>
        <taxon>Eukaryota</taxon>
        <taxon>Fungi</taxon>
        <taxon>Fungi incertae sedis</taxon>
        <taxon>Mucoromycota</taxon>
        <taxon>Glomeromycotina</taxon>
        <taxon>Glomeromycetes</taxon>
        <taxon>Diversisporales</taxon>
        <taxon>Gigasporaceae</taxon>
        <taxon>Gigaspora</taxon>
    </lineage>
</organism>
<evidence type="ECO:0000256" key="1">
    <source>
        <dbReference type="SAM" id="MobiDB-lite"/>
    </source>
</evidence>
<feature type="region of interest" description="Disordered" evidence="1">
    <location>
        <begin position="220"/>
        <end position="258"/>
    </location>
</feature>
<dbReference type="EMBL" id="CAJVQB010041460">
    <property type="protein sequence ID" value="CAG8829525.1"/>
    <property type="molecule type" value="Genomic_DNA"/>
</dbReference>
<sequence>MVNKSQVPIIEPKNAELKENRVQEALTNSSSLNTSWADDTEATYRKGDSLGQSKLIENSFLSSSGRSEDLMIDLETLRIEEEKNNKLTEEKEKQELPVRQWSSLFTKMQRDKATFTAVPTKGSIKTKNDNALILNIKNLVNIPLNKIILALYNKLEKSTKICSRWNSHFKQTLFGYIPTSLRRTIFLVKLRNVSLGEKESISRYIKTAIKDFGTIQGQRKESSNLENTSLNTNNNSDKAAKTIKESEDSREMNSEGEE</sequence>
<name>A0ABN7WGQ1_GIGMA</name>
<proteinExistence type="predicted"/>
<protein>
    <submittedName>
        <fullName evidence="2">15339_t:CDS:1</fullName>
    </submittedName>
</protein>
<evidence type="ECO:0000313" key="2">
    <source>
        <dbReference type="EMBL" id="CAG8829525.1"/>
    </source>
</evidence>
<feature type="compositionally biased region" description="Low complexity" evidence="1">
    <location>
        <begin position="224"/>
        <end position="236"/>
    </location>
</feature>
<evidence type="ECO:0000313" key="3">
    <source>
        <dbReference type="Proteomes" id="UP000789901"/>
    </source>
</evidence>
<feature type="non-terminal residue" evidence="2">
    <location>
        <position position="258"/>
    </location>
</feature>
<gene>
    <name evidence="2" type="ORF">GMARGA_LOCUS30005</name>
</gene>
<feature type="compositionally biased region" description="Basic and acidic residues" evidence="1">
    <location>
        <begin position="238"/>
        <end position="258"/>
    </location>
</feature>
<dbReference type="Proteomes" id="UP000789901">
    <property type="component" value="Unassembled WGS sequence"/>
</dbReference>
<comment type="caution">
    <text evidence="2">The sequence shown here is derived from an EMBL/GenBank/DDBJ whole genome shotgun (WGS) entry which is preliminary data.</text>
</comment>
<accession>A0ABN7WGQ1</accession>
<reference evidence="2 3" key="1">
    <citation type="submission" date="2021-06" db="EMBL/GenBank/DDBJ databases">
        <authorList>
            <person name="Kallberg Y."/>
            <person name="Tangrot J."/>
            <person name="Rosling A."/>
        </authorList>
    </citation>
    <scope>NUCLEOTIDE SEQUENCE [LARGE SCALE GENOMIC DNA]</scope>
    <source>
        <strain evidence="2 3">120-4 pot B 10/14</strain>
    </source>
</reference>
<keyword evidence="3" id="KW-1185">Reference proteome</keyword>